<dbReference type="VEuPathDB" id="TriTrypDB:Lsey_0277_0100"/>
<reference evidence="2 3" key="1">
    <citation type="journal article" date="2015" name="PLoS Pathog.">
        <title>Leptomonas seymouri: Adaptations to the Dixenous Life Cycle Analyzed by Genome Sequencing, Transcriptome Profiling and Co-infection with Leishmania donovani.</title>
        <authorList>
            <person name="Kraeva N."/>
            <person name="Butenko A."/>
            <person name="Hlavacova J."/>
            <person name="Kostygov A."/>
            <person name="Myskova J."/>
            <person name="Grybchuk D."/>
            <person name="Lestinova T."/>
            <person name="Votypka J."/>
            <person name="Volf P."/>
            <person name="Opperdoes F."/>
            <person name="Flegontov P."/>
            <person name="Lukes J."/>
            <person name="Yurchenko V."/>
        </authorList>
    </citation>
    <scope>NUCLEOTIDE SEQUENCE [LARGE SCALE GENOMIC DNA]</scope>
    <source>
        <strain evidence="2 3">ATCC 30220</strain>
    </source>
</reference>
<comment type="caution">
    <text evidence="2">The sequence shown here is derived from an EMBL/GenBank/DDBJ whole genome shotgun (WGS) entry which is preliminary data.</text>
</comment>
<gene>
    <name evidence="2" type="ORF">ABL78_6717</name>
</gene>
<evidence type="ECO:0000313" key="2">
    <source>
        <dbReference type="EMBL" id="KPI84231.1"/>
    </source>
</evidence>
<dbReference type="Proteomes" id="UP000038009">
    <property type="component" value="Unassembled WGS sequence"/>
</dbReference>
<protein>
    <submittedName>
        <fullName evidence="2">Uncharacterized protein</fullName>
    </submittedName>
</protein>
<accession>A0A0N1I1M0</accession>
<dbReference type="OMA" id="WHEPFAF"/>
<keyword evidence="3" id="KW-1185">Reference proteome</keyword>
<dbReference type="AlphaFoldDB" id="A0A0N1I1M0"/>
<dbReference type="OrthoDB" id="263257at2759"/>
<proteinExistence type="predicted"/>
<sequence length="346" mass="37273">MSLGVASPGPAPPGEPSMRQVLAERILQHKEEKRQCAGERRRIGTTAPTEEEVASILAARKAAAARAHEEELENDIERTGVTALRCYDVSLDKATSQPFQAPVHLSDVQARQDLVRPLNKLMAILALRMRLASTLKRVMASRSGRYAKLDVAESDASRDEEWGPFTLSASPLPQLSTLLRELPLPDIASQTLCNFDAAEHASAQLLDVPHSRPFHDPFLFRLRHFTPVGMPTFSLDISTQADKETHTGTAEPLSSEAGEVPAMDAPQPLASLPAANLVGCDDDGVENAGGLAWSLARASSEASNVRHVRGNPADKTGGADAETFPSVLRSHARPVYTTGLMQPQGM</sequence>
<evidence type="ECO:0000256" key="1">
    <source>
        <dbReference type="SAM" id="MobiDB-lite"/>
    </source>
</evidence>
<dbReference type="EMBL" id="LJSK01000277">
    <property type="protein sequence ID" value="KPI84231.1"/>
    <property type="molecule type" value="Genomic_DNA"/>
</dbReference>
<organism evidence="2 3">
    <name type="scientific">Leptomonas seymouri</name>
    <dbReference type="NCBI Taxonomy" id="5684"/>
    <lineage>
        <taxon>Eukaryota</taxon>
        <taxon>Discoba</taxon>
        <taxon>Euglenozoa</taxon>
        <taxon>Kinetoplastea</taxon>
        <taxon>Metakinetoplastina</taxon>
        <taxon>Trypanosomatida</taxon>
        <taxon>Trypanosomatidae</taxon>
        <taxon>Leishmaniinae</taxon>
        <taxon>Leptomonas</taxon>
    </lineage>
</organism>
<feature type="region of interest" description="Disordered" evidence="1">
    <location>
        <begin position="241"/>
        <end position="264"/>
    </location>
</feature>
<name>A0A0N1I1M0_LEPSE</name>
<evidence type="ECO:0000313" key="3">
    <source>
        <dbReference type="Proteomes" id="UP000038009"/>
    </source>
</evidence>